<feature type="transmembrane region" description="Helical" evidence="1">
    <location>
        <begin position="12"/>
        <end position="30"/>
    </location>
</feature>
<gene>
    <name evidence="2" type="ORF">CYNAS_LOCUS22414</name>
</gene>
<name>A0AA36MF91_CYLNA</name>
<dbReference type="Gene3D" id="3.40.50.150">
    <property type="entry name" value="Vaccinia Virus protein VP39"/>
    <property type="match status" value="1"/>
</dbReference>
<dbReference type="SUPFAM" id="SSF53335">
    <property type="entry name" value="S-adenosyl-L-methionine-dependent methyltransferases"/>
    <property type="match status" value="1"/>
</dbReference>
<dbReference type="Proteomes" id="UP001176961">
    <property type="component" value="Unassembled WGS sequence"/>
</dbReference>
<evidence type="ECO:0008006" key="4">
    <source>
        <dbReference type="Google" id="ProtNLM"/>
    </source>
</evidence>
<dbReference type="EMBL" id="CATQJL010000326">
    <property type="protein sequence ID" value="CAJ0610431.1"/>
    <property type="molecule type" value="Genomic_DNA"/>
</dbReference>
<accession>A0AA36MF91</accession>
<reference evidence="2" key="1">
    <citation type="submission" date="2023-07" db="EMBL/GenBank/DDBJ databases">
        <authorList>
            <consortium name="CYATHOMIX"/>
        </authorList>
    </citation>
    <scope>NUCLEOTIDE SEQUENCE</scope>
    <source>
        <strain evidence="2">N/A</strain>
    </source>
</reference>
<evidence type="ECO:0000256" key="1">
    <source>
        <dbReference type="SAM" id="Phobius"/>
    </source>
</evidence>
<keyword evidence="3" id="KW-1185">Reference proteome</keyword>
<dbReference type="AlphaFoldDB" id="A0AA36MF91"/>
<organism evidence="2 3">
    <name type="scientific">Cylicocyclus nassatus</name>
    <name type="common">Nematode worm</name>
    <dbReference type="NCBI Taxonomy" id="53992"/>
    <lineage>
        <taxon>Eukaryota</taxon>
        <taxon>Metazoa</taxon>
        <taxon>Ecdysozoa</taxon>
        <taxon>Nematoda</taxon>
        <taxon>Chromadorea</taxon>
        <taxon>Rhabditida</taxon>
        <taxon>Rhabditina</taxon>
        <taxon>Rhabditomorpha</taxon>
        <taxon>Strongyloidea</taxon>
        <taxon>Strongylidae</taxon>
        <taxon>Cylicocyclus</taxon>
    </lineage>
</organism>
<dbReference type="InterPro" id="IPR029063">
    <property type="entry name" value="SAM-dependent_MTases_sf"/>
</dbReference>
<keyword evidence="1" id="KW-0812">Transmembrane</keyword>
<protein>
    <recommendedName>
        <fullName evidence="4">Methyltransferase-like protein 13</fullName>
    </recommendedName>
</protein>
<proteinExistence type="predicted"/>
<evidence type="ECO:0000313" key="3">
    <source>
        <dbReference type="Proteomes" id="UP001176961"/>
    </source>
</evidence>
<evidence type="ECO:0000313" key="2">
    <source>
        <dbReference type="EMBL" id="CAJ0610431.1"/>
    </source>
</evidence>
<sequence length="342" mass="40044">MLKLLNWLKRFAIHLFLILIAVYIATQYGHHWGITKRTTRKTEDIKRAVAVQNERTIAKVCDADKCYLITDHAYLEDENLIVERYTKVREYSEVRITAVELETPQELTWKNFNTKQWNVNKLFIKDVYARAMIAVPFMTEALKFDPEDYQNVLMVGLGGGVMNNFLTVVDFIKVNLTTVELDPLMVKAAKGWFAVEESDTNKIFVQDGIVFVANAVKRGDRYKSIILDACHNDDAPTVCPVPEFTKDEVIKHMSNLLDNDGVLTVNILCLRDIIGTENTLLETYRQHFKTCYLLRFKEDQRLLVCTNREHWSFEEQRDYFLKNLWTVDDRFDFKLYDIIRES</sequence>
<keyword evidence="1" id="KW-1133">Transmembrane helix</keyword>
<dbReference type="Pfam" id="PF01564">
    <property type="entry name" value="Spermine_synth"/>
    <property type="match status" value="1"/>
</dbReference>
<comment type="caution">
    <text evidence="2">The sequence shown here is derived from an EMBL/GenBank/DDBJ whole genome shotgun (WGS) entry which is preliminary data.</text>
</comment>
<keyword evidence="1" id="KW-0472">Membrane</keyword>